<evidence type="ECO:0000313" key="3">
    <source>
        <dbReference type="Proteomes" id="UP000314294"/>
    </source>
</evidence>
<name>A0A4Z2GKC8_9TELE</name>
<dbReference type="EMBL" id="SRLO01000508">
    <property type="protein sequence ID" value="TNN53700.1"/>
    <property type="molecule type" value="Genomic_DNA"/>
</dbReference>
<accession>A0A4Z2GKC8</accession>
<keyword evidence="3" id="KW-1185">Reference proteome</keyword>
<sequence length="107" mass="11324">MKEKLVIKPNVARLKEPEGKTGRSLLSSDGKGVLIEELPLSNVPELEDGAPEGSSNPPEEREPGLVRPGHSGRGPVSRIDLMFTDFCKRGVSGDVAASAETAESNIS</sequence>
<protein>
    <submittedName>
        <fullName evidence="2">Uncharacterized protein</fullName>
    </submittedName>
</protein>
<feature type="region of interest" description="Disordered" evidence="1">
    <location>
        <begin position="38"/>
        <end position="77"/>
    </location>
</feature>
<gene>
    <name evidence="2" type="ORF">EYF80_036106</name>
</gene>
<evidence type="ECO:0000313" key="2">
    <source>
        <dbReference type="EMBL" id="TNN53700.1"/>
    </source>
</evidence>
<evidence type="ECO:0000256" key="1">
    <source>
        <dbReference type="SAM" id="MobiDB-lite"/>
    </source>
</evidence>
<organism evidence="2 3">
    <name type="scientific">Liparis tanakae</name>
    <name type="common">Tanaka's snailfish</name>
    <dbReference type="NCBI Taxonomy" id="230148"/>
    <lineage>
        <taxon>Eukaryota</taxon>
        <taxon>Metazoa</taxon>
        <taxon>Chordata</taxon>
        <taxon>Craniata</taxon>
        <taxon>Vertebrata</taxon>
        <taxon>Euteleostomi</taxon>
        <taxon>Actinopterygii</taxon>
        <taxon>Neopterygii</taxon>
        <taxon>Teleostei</taxon>
        <taxon>Neoteleostei</taxon>
        <taxon>Acanthomorphata</taxon>
        <taxon>Eupercaria</taxon>
        <taxon>Perciformes</taxon>
        <taxon>Cottioidei</taxon>
        <taxon>Cottales</taxon>
        <taxon>Liparidae</taxon>
        <taxon>Liparis</taxon>
    </lineage>
</organism>
<reference evidence="2 3" key="1">
    <citation type="submission" date="2019-03" db="EMBL/GenBank/DDBJ databases">
        <title>First draft genome of Liparis tanakae, snailfish: a comprehensive survey of snailfish specific genes.</title>
        <authorList>
            <person name="Kim W."/>
            <person name="Song I."/>
            <person name="Jeong J.-H."/>
            <person name="Kim D."/>
            <person name="Kim S."/>
            <person name="Ryu S."/>
            <person name="Song J.Y."/>
            <person name="Lee S.K."/>
        </authorList>
    </citation>
    <scope>NUCLEOTIDE SEQUENCE [LARGE SCALE GENOMIC DNA]</scope>
    <source>
        <tissue evidence="2">Muscle</tissue>
    </source>
</reference>
<dbReference type="AlphaFoldDB" id="A0A4Z2GKC8"/>
<dbReference type="Proteomes" id="UP000314294">
    <property type="component" value="Unassembled WGS sequence"/>
</dbReference>
<proteinExistence type="predicted"/>
<comment type="caution">
    <text evidence="2">The sequence shown here is derived from an EMBL/GenBank/DDBJ whole genome shotgun (WGS) entry which is preliminary data.</text>
</comment>